<gene>
    <name evidence="7" type="ORF">FRIFI_2319</name>
</gene>
<evidence type="ECO:0000256" key="2">
    <source>
        <dbReference type="ARBA" id="ARBA00022692"/>
    </source>
</evidence>
<dbReference type="AlphaFoldDB" id="A0A2P2BU00"/>
<keyword evidence="4 5" id="KW-0472">Membrane</keyword>
<evidence type="ECO:0000313" key="8">
    <source>
        <dbReference type="Proteomes" id="UP000245695"/>
    </source>
</evidence>
<evidence type="ECO:0000256" key="4">
    <source>
        <dbReference type="ARBA" id="ARBA00023136"/>
    </source>
</evidence>
<sequence>MNIIDKILNFLKVTLVRFRKAKFGFMFFINIFKLPDLLKESRVSIMSKAKVIFALIVGLLYLILGIDFIPEIILGLFGFIDDLFILIWSLGIINEEIEKYKVIIKTDKNSNIIEDVNFNIKD</sequence>
<keyword evidence="3 5" id="KW-1133">Transmembrane helix</keyword>
<organism evidence="7 8">
    <name type="scientific">Romboutsia hominis</name>
    <dbReference type="NCBI Taxonomy" id="1507512"/>
    <lineage>
        <taxon>Bacteria</taxon>
        <taxon>Bacillati</taxon>
        <taxon>Bacillota</taxon>
        <taxon>Clostridia</taxon>
        <taxon>Peptostreptococcales</taxon>
        <taxon>Peptostreptococcaceae</taxon>
        <taxon>Romboutsia</taxon>
    </lineage>
</organism>
<reference evidence="7 8" key="1">
    <citation type="submission" date="2014-09" db="EMBL/GenBank/DDBJ databases">
        <authorList>
            <person name="Hornung B.V."/>
        </authorList>
    </citation>
    <scope>NUCLEOTIDE SEQUENCE [LARGE SCALE GENOMIC DNA]</scope>
    <source>
        <strain evidence="7 8">FRIFI</strain>
    </source>
</reference>
<dbReference type="Pfam" id="PF06803">
    <property type="entry name" value="DUF1232"/>
    <property type="match status" value="1"/>
</dbReference>
<proteinExistence type="predicted"/>
<name>A0A2P2BU00_9FIRM</name>
<feature type="transmembrane region" description="Helical" evidence="5">
    <location>
        <begin position="49"/>
        <end position="66"/>
    </location>
</feature>
<dbReference type="RefSeq" id="WP_166505925.1">
    <property type="nucleotide sequence ID" value="NZ_JAKNTL010000007.1"/>
</dbReference>
<feature type="domain" description="DUF1232" evidence="6">
    <location>
        <begin position="52"/>
        <end position="88"/>
    </location>
</feature>
<dbReference type="Proteomes" id="UP000245695">
    <property type="component" value="Chromosome 1"/>
</dbReference>
<evidence type="ECO:0000256" key="1">
    <source>
        <dbReference type="ARBA" id="ARBA00004127"/>
    </source>
</evidence>
<dbReference type="EMBL" id="LN650648">
    <property type="protein sequence ID" value="CEI73846.1"/>
    <property type="molecule type" value="Genomic_DNA"/>
</dbReference>
<accession>A0A2P2BU00</accession>
<feature type="transmembrane region" description="Helical" evidence="5">
    <location>
        <begin position="72"/>
        <end position="93"/>
    </location>
</feature>
<protein>
    <recommendedName>
        <fullName evidence="6">DUF1232 domain-containing protein</fullName>
    </recommendedName>
</protein>
<keyword evidence="8" id="KW-1185">Reference proteome</keyword>
<dbReference type="InterPro" id="IPR010652">
    <property type="entry name" value="DUF1232"/>
</dbReference>
<evidence type="ECO:0000313" key="7">
    <source>
        <dbReference type="EMBL" id="CEI73846.1"/>
    </source>
</evidence>
<comment type="subcellular location">
    <subcellularLocation>
        <location evidence="1">Endomembrane system</location>
        <topology evidence="1">Multi-pass membrane protein</topology>
    </subcellularLocation>
</comment>
<dbReference type="GO" id="GO:0012505">
    <property type="term" value="C:endomembrane system"/>
    <property type="evidence" value="ECO:0007669"/>
    <property type="project" value="UniProtKB-SubCell"/>
</dbReference>
<evidence type="ECO:0000256" key="3">
    <source>
        <dbReference type="ARBA" id="ARBA00022989"/>
    </source>
</evidence>
<evidence type="ECO:0000256" key="5">
    <source>
        <dbReference type="SAM" id="Phobius"/>
    </source>
</evidence>
<dbReference type="KEGG" id="rhom:FRIFI_2319"/>
<evidence type="ECO:0000259" key="6">
    <source>
        <dbReference type="Pfam" id="PF06803"/>
    </source>
</evidence>
<keyword evidence="2 5" id="KW-0812">Transmembrane</keyword>